<dbReference type="Gene3D" id="2.40.320.10">
    <property type="entry name" value="Hypothetical Protein Pfu-838710-001"/>
    <property type="match status" value="1"/>
</dbReference>
<dbReference type="KEGG" id="daur:Daura_16150"/>
<dbReference type="Pfam" id="PF01928">
    <property type="entry name" value="CYTH"/>
    <property type="match status" value="1"/>
</dbReference>
<dbReference type="OrthoDB" id="3474751at2"/>
<organism evidence="3 4">
    <name type="scientific">Dactylosporangium aurantiacum</name>
    <dbReference type="NCBI Taxonomy" id="35754"/>
    <lineage>
        <taxon>Bacteria</taxon>
        <taxon>Bacillati</taxon>
        <taxon>Actinomycetota</taxon>
        <taxon>Actinomycetes</taxon>
        <taxon>Micromonosporales</taxon>
        <taxon>Micromonosporaceae</taxon>
        <taxon>Dactylosporangium</taxon>
    </lineage>
</organism>
<sequence>MAGGATGGVDEVESKHPVPDPGALTDRLAALGFRAAPEQEQLDEYYDTPDGQLRRQDLVTRLRVVAGVVTAGFKGPRSYADDGTYRRVEVEFPAGAGTRDAFARQGLVVVWRMAKRRREFHRDGLVVAVDELPRVGTYVEFEGDPAQITLARQQVAGLIGPPEPRNYAELATGWLRAHGQPDARELTF</sequence>
<proteinExistence type="predicted"/>
<dbReference type="SUPFAM" id="SSF55154">
    <property type="entry name" value="CYTH-like phosphatases"/>
    <property type="match status" value="1"/>
</dbReference>
<accession>A0A9Q9MK33</accession>
<dbReference type="InterPro" id="IPR033469">
    <property type="entry name" value="CYTH-like_dom_sf"/>
</dbReference>
<feature type="domain" description="CYTH" evidence="2">
    <location>
        <begin position="9"/>
        <end position="173"/>
    </location>
</feature>
<dbReference type="RefSeq" id="WP_033359320.1">
    <property type="nucleotide sequence ID" value="NZ_CP073767.1"/>
</dbReference>
<dbReference type="CDD" id="cd07890">
    <property type="entry name" value="CYTH-like_AC_IV-like"/>
    <property type="match status" value="1"/>
</dbReference>
<feature type="region of interest" description="Disordered" evidence="1">
    <location>
        <begin position="1"/>
        <end position="24"/>
    </location>
</feature>
<dbReference type="SMART" id="SM01118">
    <property type="entry name" value="CYTH"/>
    <property type="match status" value="1"/>
</dbReference>
<gene>
    <name evidence="3" type="ORF">Daura_16150</name>
</gene>
<dbReference type="PANTHER" id="PTHR21028">
    <property type="entry name" value="SI:CH211-156B7.4"/>
    <property type="match status" value="1"/>
</dbReference>
<evidence type="ECO:0000259" key="2">
    <source>
        <dbReference type="PROSITE" id="PS51707"/>
    </source>
</evidence>
<name>A0A9Q9MK33_9ACTN</name>
<dbReference type="AlphaFoldDB" id="A0A9Q9MK33"/>
<reference evidence="3" key="1">
    <citation type="submission" date="2021-04" db="EMBL/GenBank/DDBJ databases">
        <title>Dactylosporangium aurantiacum NRRL B-8018 full assembly.</title>
        <authorList>
            <person name="Hartkoorn R.C."/>
            <person name="Beaudoing E."/>
            <person name="Hot D."/>
        </authorList>
    </citation>
    <scope>NUCLEOTIDE SEQUENCE</scope>
    <source>
        <strain evidence="3">NRRL B-8018</strain>
    </source>
</reference>
<evidence type="ECO:0000313" key="3">
    <source>
        <dbReference type="EMBL" id="UWZ57550.1"/>
    </source>
</evidence>
<dbReference type="PROSITE" id="PS51707">
    <property type="entry name" value="CYTH"/>
    <property type="match status" value="1"/>
</dbReference>
<dbReference type="InterPro" id="IPR008173">
    <property type="entry name" value="Adenylyl_cyclase_CyaB"/>
</dbReference>
<evidence type="ECO:0000313" key="4">
    <source>
        <dbReference type="Proteomes" id="UP001058003"/>
    </source>
</evidence>
<evidence type="ECO:0000256" key="1">
    <source>
        <dbReference type="SAM" id="MobiDB-lite"/>
    </source>
</evidence>
<dbReference type="Proteomes" id="UP001058003">
    <property type="component" value="Chromosome"/>
</dbReference>
<keyword evidence="4" id="KW-1185">Reference proteome</keyword>
<dbReference type="EMBL" id="CP073767">
    <property type="protein sequence ID" value="UWZ57550.1"/>
    <property type="molecule type" value="Genomic_DNA"/>
</dbReference>
<protein>
    <submittedName>
        <fullName evidence="3">Class IV adenylate cyclase</fullName>
    </submittedName>
</protein>
<dbReference type="PANTHER" id="PTHR21028:SF2">
    <property type="entry name" value="CYTH DOMAIN-CONTAINING PROTEIN"/>
    <property type="match status" value="1"/>
</dbReference>
<dbReference type="InterPro" id="IPR023577">
    <property type="entry name" value="CYTH_domain"/>
</dbReference>